<feature type="domain" description="Peptidase C14 caspase" evidence="2">
    <location>
        <begin position="203"/>
        <end position="361"/>
    </location>
</feature>
<organism evidence="3 4">
    <name type="scientific">Hyaloscypha bicolor E</name>
    <dbReference type="NCBI Taxonomy" id="1095630"/>
    <lineage>
        <taxon>Eukaryota</taxon>
        <taxon>Fungi</taxon>
        <taxon>Dikarya</taxon>
        <taxon>Ascomycota</taxon>
        <taxon>Pezizomycotina</taxon>
        <taxon>Leotiomycetes</taxon>
        <taxon>Helotiales</taxon>
        <taxon>Hyaloscyphaceae</taxon>
        <taxon>Hyaloscypha</taxon>
        <taxon>Hyaloscypha bicolor</taxon>
    </lineage>
</organism>
<dbReference type="GeneID" id="36596726"/>
<dbReference type="Pfam" id="PF00656">
    <property type="entry name" value="Peptidase_C14"/>
    <property type="match status" value="1"/>
</dbReference>
<evidence type="ECO:0000256" key="1">
    <source>
        <dbReference type="SAM" id="MobiDB-lite"/>
    </source>
</evidence>
<keyword evidence="4" id="KW-1185">Reference proteome</keyword>
<dbReference type="Proteomes" id="UP000235371">
    <property type="component" value="Unassembled WGS sequence"/>
</dbReference>
<dbReference type="GO" id="GO:0006508">
    <property type="term" value="P:proteolysis"/>
    <property type="evidence" value="ECO:0007669"/>
    <property type="project" value="InterPro"/>
</dbReference>
<dbReference type="EMBL" id="KZ613822">
    <property type="protein sequence ID" value="PMD58398.1"/>
    <property type="molecule type" value="Genomic_DNA"/>
</dbReference>
<protein>
    <recommendedName>
        <fullName evidence="2">Peptidase C14 caspase domain-containing protein</fullName>
    </recommendedName>
</protein>
<dbReference type="OrthoDB" id="4760831at2759"/>
<sequence>MPPIRTLGTVTEKSTGTFRDSSQNTASTSHQKSRTWVVQSDNYAPYETDFIDDTETSTREDCVSLKEQYAISERERMHVETKYNLLSTQLRETQRKFNTFREQNDFEKEVFLGESKPAGKVNDALYSWIQEQAGVRQTNIELQARIKKLEGEIQRNNQVLAKSSHRELSLQFQTCVSRKWPNRHHRYTRAKVLLVQWQSDDLGVDQELKSLEKVFTQLYHYEVSKFLIPDELPFRSLGKAVLRFIGDDSHETLLIFYYSGHGSLGEPNMPSHGIQSLLEECRSDAVLFYDACHSAETSVTKPSTTRRGVTELIAACGFQTTAPGVSVHSFAHALTQELRSASQTGVAFSVPYLFSQVLSRLRNSSSWEEKATPVHTNLVCERGGRQIMLEPLKPREVMIVYAYQEPLAATTVALYFTTSHNIDAQDWQDRITAAPADADQIYFTNPACGEDLYHYRLKRIT</sequence>
<evidence type="ECO:0000259" key="2">
    <source>
        <dbReference type="Pfam" id="PF00656"/>
    </source>
</evidence>
<evidence type="ECO:0000313" key="4">
    <source>
        <dbReference type="Proteomes" id="UP000235371"/>
    </source>
</evidence>
<dbReference type="AlphaFoldDB" id="A0A2J6T5V6"/>
<accession>A0A2J6T5V6</accession>
<dbReference type="InParanoid" id="A0A2J6T5V6"/>
<dbReference type="GO" id="GO:0004197">
    <property type="term" value="F:cysteine-type endopeptidase activity"/>
    <property type="evidence" value="ECO:0007669"/>
    <property type="project" value="InterPro"/>
</dbReference>
<gene>
    <name evidence="3" type="ORF">K444DRAFT_725621</name>
</gene>
<reference evidence="3 4" key="1">
    <citation type="submission" date="2016-04" db="EMBL/GenBank/DDBJ databases">
        <title>A degradative enzymes factory behind the ericoid mycorrhizal symbiosis.</title>
        <authorList>
            <consortium name="DOE Joint Genome Institute"/>
            <person name="Martino E."/>
            <person name="Morin E."/>
            <person name="Grelet G."/>
            <person name="Kuo A."/>
            <person name="Kohler A."/>
            <person name="Daghino S."/>
            <person name="Barry K."/>
            <person name="Choi C."/>
            <person name="Cichocki N."/>
            <person name="Clum A."/>
            <person name="Copeland A."/>
            <person name="Hainaut M."/>
            <person name="Haridas S."/>
            <person name="Labutti K."/>
            <person name="Lindquist E."/>
            <person name="Lipzen A."/>
            <person name="Khouja H.-R."/>
            <person name="Murat C."/>
            <person name="Ohm R."/>
            <person name="Olson A."/>
            <person name="Spatafora J."/>
            <person name="Veneault-Fourrey C."/>
            <person name="Henrissat B."/>
            <person name="Grigoriev I."/>
            <person name="Martin F."/>
            <person name="Perotto S."/>
        </authorList>
    </citation>
    <scope>NUCLEOTIDE SEQUENCE [LARGE SCALE GENOMIC DNA]</scope>
    <source>
        <strain evidence="3 4">E</strain>
    </source>
</reference>
<name>A0A2J6T5V6_9HELO</name>
<evidence type="ECO:0000313" key="3">
    <source>
        <dbReference type="EMBL" id="PMD58398.1"/>
    </source>
</evidence>
<dbReference type="RefSeq" id="XP_024735302.1">
    <property type="nucleotide sequence ID" value="XM_024888650.1"/>
</dbReference>
<proteinExistence type="predicted"/>
<dbReference type="InterPro" id="IPR011600">
    <property type="entry name" value="Pept_C14_caspase"/>
</dbReference>
<feature type="region of interest" description="Disordered" evidence="1">
    <location>
        <begin position="13"/>
        <end position="33"/>
    </location>
</feature>